<dbReference type="InterPro" id="IPR057336">
    <property type="entry name" value="GerAC_N"/>
</dbReference>
<evidence type="ECO:0000256" key="4">
    <source>
        <dbReference type="ARBA" id="ARBA00022729"/>
    </source>
</evidence>
<dbReference type="InterPro" id="IPR008844">
    <property type="entry name" value="Spore_GerAC-like"/>
</dbReference>
<evidence type="ECO:0000256" key="5">
    <source>
        <dbReference type="ARBA" id="ARBA00023136"/>
    </source>
</evidence>
<comment type="subcellular location">
    <subcellularLocation>
        <location evidence="1">Membrane</location>
        <topology evidence="1">Lipid-anchor</topology>
    </subcellularLocation>
</comment>
<dbReference type="InterPro" id="IPR046953">
    <property type="entry name" value="Spore_GerAC-like_C"/>
</dbReference>
<dbReference type="PANTHER" id="PTHR35789:SF1">
    <property type="entry name" value="SPORE GERMINATION PROTEIN B3"/>
    <property type="match status" value="1"/>
</dbReference>
<dbReference type="Pfam" id="PF25198">
    <property type="entry name" value="Spore_GerAC_N"/>
    <property type="match status" value="1"/>
</dbReference>
<dbReference type="Gene3D" id="6.20.190.10">
    <property type="entry name" value="Nutrient germinant receptor protein C, domain 1"/>
    <property type="match status" value="1"/>
</dbReference>
<dbReference type="EMBL" id="AVPE01000006">
    <property type="protein sequence ID" value="KGX92529.1"/>
    <property type="molecule type" value="Genomic_DNA"/>
</dbReference>
<dbReference type="PANTHER" id="PTHR35789">
    <property type="entry name" value="SPORE GERMINATION PROTEIN B3"/>
    <property type="match status" value="1"/>
</dbReference>
<evidence type="ECO:0000259" key="9">
    <source>
        <dbReference type="Pfam" id="PF25198"/>
    </source>
</evidence>
<evidence type="ECO:0000256" key="6">
    <source>
        <dbReference type="ARBA" id="ARBA00023139"/>
    </source>
</evidence>
<proteinExistence type="inferred from homology"/>
<protein>
    <recommendedName>
        <fullName evidence="12">Spore germination protein</fullName>
    </recommendedName>
</protein>
<evidence type="ECO:0000256" key="7">
    <source>
        <dbReference type="ARBA" id="ARBA00023288"/>
    </source>
</evidence>
<dbReference type="Pfam" id="PF05504">
    <property type="entry name" value="Spore_GerAC"/>
    <property type="match status" value="1"/>
</dbReference>
<dbReference type="RefSeq" id="WP_026800374.1">
    <property type="nucleotide sequence ID" value="NZ_AULI01000008.1"/>
</dbReference>
<accession>A0A0A5GKQ3</accession>
<reference evidence="10 11" key="1">
    <citation type="submission" date="2013-08" db="EMBL/GenBank/DDBJ databases">
        <authorList>
            <person name="Huang J."/>
            <person name="Wang G."/>
        </authorList>
    </citation>
    <scope>NUCLEOTIDE SEQUENCE [LARGE SCALE GENOMIC DNA]</scope>
    <source>
        <strain evidence="10 11">JSM 076056</strain>
    </source>
</reference>
<keyword evidence="7" id="KW-0449">Lipoprotein</keyword>
<dbReference type="GO" id="GO:0016020">
    <property type="term" value="C:membrane"/>
    <property type="evidence" value="ECO:0007669"/>
    <property type="project" value="UniProtKB-SubCell"/>
</dbReference>
<gene>
    <name evidence="10" type="ORF">N781_17240</name>
</gene>
<evidence type="ECO:0000256" key="2">
    <source>
        <dbReference type="ARBA" id="ARBA00007886"/>
    </source>
</evidence>
<organism evidence="10 11">
    <name type="scientific">Pontibacillus halophilus JSM 076056 = DSM 19796</name>
    <dbReference type="NCBI Taxonomy" id="1385510"/>
    <lineage>
        <taxon>Bacteria</taxon>
        <taxon>Bacillati</taxon>
        <taxon>Bacillota</taxon>
        <taxon>Bacilli</taxon>
        <taxon>Bacillales</taxon>
        <taxon>Bacillaceae</taxon>
        <taxon>Pontibacillus</taxon>
    </lineage>
</organism>
<sequence length="390" mass="44538">MRRLLLITFSLFLLSGCWDHQEVEELGIVTGVGIDQSQEDDEKLRVTNQYVIPSAVSTRPKGSSSGLSPFINETLEAGNVLDTIRDQSLYVGKPPYYYHLKVVVLSQELVEQESMLDLLFFFFRDHEIRRSVGLIVARDSAETLLSQSFLKDEVPSIQLEKISYNYLAKTARMAPSVTLGGASKDFAHKKSFVIQLGDVFEGKVRIEGGAVIDAQKAKMVATLSPEETEAYNWITEQSDAGVIQASTNGEEERFAYEIRDVTSKVKVRKESGQLTYDISVHFQGKLGEDYSPPSSSFQPEYINKREKALQETLKKRLVMAMERAQHEYEVDFYEFMEPFRIKYVKEWYKVKDNWNEVFSEATVNFDVQVEIDHFQDVGRKLPYNPPVEGD</sequence>
<feature type="domain" description="Spore germination GerAC-like C-terminal" evidence="8">
    <location>
        <begin position="208"/>
        <end position="374"/>
    </location>
</feature>
<dbReference type="InterPro" id="IPR038501">
    <property type="entry name" value="Spore_GerAC_C_sf"/>
</dbReference>
<dbReference type="Proteomes" id="UP000030528">
    <property type="component" value="Unassembled WGS sequence"/>
</dbReference>
<keyword evidence="6" id="KW-0564">Palmitate</keyword>
<dbReference type="AlphaFoldDB" id="A0A0A5GKQ3"/>
<evidence type="ECO:0000259" key="8">
    <source>
        <dbReference type="Pfam" id="PF05504"/>
    </source>
</evidence>
<dbReference type="PROSITE" id="PS51257">
    <property type="entry name" value="PROKAR_LIPOPROTEIN"/>
    <property type="match status" value="1"/>
</dbReference>
<evidence type="ECO:0000313" key="11">
    <source>
        <dbReference type="Proteomes" id="UP000030528"/>
    </source>
</evidence>
<evidence type="ECO:0000256" key="1">
    <source>
        <dbReference type="ARBA" id="ARBA00004635"/>
    </source>
</evidence>
<name>A0A0A5GKQ3_9BACI</name>
<comment type="similarity">
    <text evidence="2">Belongs to the GerABKC lipoprotein family.</text>
</comment>
<feature type="domain" description="Spore germination protein N-terminal" evidence="9">
    <location>
        <begin position="19"/>
        <end position="195"/>
    </location>
</feature>
<dbReference type="NCBIfam" id="TIGR02887">
    <property type="entry name" value="spore_ger_x_C"/>
    <property type="match status" value="1"/>
</dbReference>
<dbReference type="eggNOG" id="ENOG502Z9N7">
    <property type="taxonomic scope" value="Bacteria"/>
</dbReference>
<keyword evidence="11" id="KW-1185">Reference proteome</keyword>
<keyword evidence="3" id="KW-0309">Germination</keyword>
<dbReference type="Gene3D" id="3.30.300.210">
    <property type="entry name" value="Nutrient germinant receptor protein C, domain 3"/>
    <property type="match status" value="1"/>
</dbReference>
<keyword evidence="5" id="KW-0472">Membrane</keyword>
<dbReference type="STRING" id="1385510.GCA_000425205_01988"/>
<dbReference type="GO" id="GO:0009847">
    <property type="term" value="P:spore germination"/>
    <property type="evidence" value="ECO:0007669"/>
    <property type="project" value="InterPro"/>
</dbReference>
<comment type="caution">
    <text evidence="10">The sequence shown here is derived from an EMBL/GenBank/DDBJ whole genome shotgun (WGS) entry which is preliminary data.</text>
</comment>
<evidence type="ECO:0008006" key="12">
    <source>
        <dbReference type="Google" id="ProtNLM"/>
    </source>
</evidence>
<evidence type="ECO:0000256" key="3">
    <source>
        <dbReference type="ARBA" id="ARBA00022544"/>
    </source>
</evidence>
<dbReference type="OrthoDB" id="2569624at2"/>
<evidence type="ECO:0000313" key="10">
    <source>
        <dbReference type="EMBL" id="KGX92529.1"/>
    </source>
</evidence>
<keyword evidence="4" id="KW-0732">Signal</keyword>